<dbReference type="InterPro" id="IPR011551">
    <property type="entry name" value="NTP_PyrPHydrolase_MazG"/>
</dbReference>
<reference evidence="2" key="1">
    <citation type="journal article" date="2005" name="Environ. Microbiol.">
        <title>Genetic and functional properties of uncultivated thermophilic crenarchaeotes from a subsurface gold mine as revealed by analysis of genome fragments.</title>
        <authorList>
            <person name="Nunoura T."/>
            <person name="Hirayama H."/>
            <person name="Takami H."/>
            <person name="Oida H."/>
            <person name="Nishi S."/>
            <person name="Shimamura S."/>
            <person name="Suzuki Y."/>
            <person name="Inagaki F."/>
            <person name="Takai K."/>
            <person name="Nealson K.H."/>
            <person name="Horikoshi K."/>
        </authorList>
    </citation>
    <scope>NUCLEOTIDE SEQUENCE</scope>
</reference>
<dbReference type="GO" id="GO:0006950">
    <property type="term" value="P:response to stress"/>
    <property type="evidence" value="ECO:0007669"/>
    <property type="project" value="UniProtKB-ARBA"/>
</dbReference>
<dbReference type="GO" id="GO:0046052">
    <property type="term" value="P:UTP catabolic process"/>
    <property type="evidence" value="ECO:0007669"/>
    <property type="project" value="TreeGrafter"/>
</dbReference>
<dbReference type="InterPro" id="IPR004518">
    <property type="entry name" value="MazG-like_dom"/>
</dbReference>
<name>H5SMM1_9BACT</name>
<dbReference type="SUPFAM" id="SSF101386">
    <property type="entry name" value="all-alpha NTP pyrophosphatases"/>
    <property type="match status" value="1"/>
</dbReference>
<dbReference type="PANTHER" id="PTHR30522:SF0">
    <property type="entry name" value="NUCLEOSIDE TRIPHOSPHATE PYROPHOSPHOHYDROLASE"/>
    <property type="match status" value="1"/>
</dbReference>
<dbReference type="GO" id="GO:0046047">
    <property type="term" value="P:TTP catabolic process"/>
    <property type="evidence" value="ECO:0007669"/>
    <property type="project" value="TreeGrafter"/>
</dbReference>
<accession>H5SMM1</accession>
<sequence>MERAELELRSLVELVAHLRSERGCPWDRAQTHESLKHLLIEEAYETVAAIESGNKTELKDELGDLLLHVAFHVQIAQEHKEFTLQDVLQNIYEKIVRRHPHVFGAESSQDIEQIKGRWEEIKRREGKGFAATALPALIEARKLQERAAQAHKELAVRPSKSIAALLREPSEERLGELLFEIVALARQLQLDPEVALKRTTAQFAQKIESLLANYDRPE</sequence>
<feature type="domain" description="NTP pyrophosphohydrolase MazG-like" evidence="1">
    <location>
        <begin position="30"/>
        <end position="103"/>
    </location>
</feature>
<dbReference type="GO" id="GO:0047429">
    <property type="term" value="F:nucleoside triphosphate diphosphatase activity"/>
    <property type="evidence" value="ECO:0007669"/>
    <property type="project" value="TreeGrafter"/>
</dbReference>
<dbReference type="GO" id="GO:0046061">
    <property type="term" value="P:dATP catabolic process"/>
    <property type="evidence" value="ECO:0007669"/>
    <property type="project" value="TreeGrafter"/>
</dbReference>
<gene>
    <name evidence="2" type="ORF">HGMM_F50D11C16</name>
</gene>
<dbReference type="Gene3D" id="1.10.287.1080">
    <property type="entry name" value="MazG-like"/>
    <property type="match status" value="2"/>
</dbReference>
<dbReference type="EMBL" id="AP011775">
    <property type="protein sequence ID" value="BAL57407.1"/>
    <property type="molecule type" value="Genomic_DNA"/>
</dbReference>
<evidence type="ECO:0000313" key="2">
    <source>
        <dbReference type="EMBL" id="BAL57407.1"/>
    </source>
</evidence>
<dbReference type="CDD" id="cd11528">
    <property type="entry name" value="NTP-PPase_MazG_Nterm"/>
    <property type="match status" value="1"/>
</dbReference>
<dbReference type="AlphaFoldDB" id="H5SMM1"/>
<dbReference type="GO" id="GO:0046076">
    <property type="term" value="P:dTTP catabolic process"/>
    <property type="evidence" value="ECO:0007669"/>
    <property type="project" value="TreeGrafter"/>
</dbReference>
<dbReference type="FunFam" id="1.10.287.1080:FF:000001">
    <property type="entry name" value="Nucleoside triphosphate pyrophosphohydrolase"/>
    <property type="match status" value="1"/>
</dbReference>
<dbReference type="Pfam" id="PF03819">
    <property type="entry name" value="MazG"/>
    <property type="match status" value="1"/>
</dbReference>
<dbReference type="GO" id="GO:0006203">
    <property type="term" value="P:dGTP catabolic process"/>
    <property type="evidence" value="ECO:0007669"/>
    <property type="project" value="TreeGrafter"/>
</dbReference>
<dbReference type="GO" id="GO:0046081">
    <property type="term" value="P:dUTP catabolic process"/>
    <property type="evidence" value="ECO:0007669"/>
    <property type="project" value="TreeGrafter"/>
</dbReference>
<protein>
    <submittedName>
        <fullName evidence="2">Nucleoside-triphosphate pyrophosphatase</fullName>
    </submittedName>
</protein>
<dbReference type="InterPro" id="IPR048015">
    <property type="entry name" value="NTP-PPase_MazG-like_N"/>
</dbReference>
<dbReference type="PANTHER" id="PTHR30522">
    <property type="entry name" value="NUCLEOSIDE TRIPHOSPHATE PYROPHOSPHOHYDROLASE"/>
    <property type="match status" value="1"/>
</dbReference>
<evidence type="ECO:0000259" key="1">
    <source>
        <dbReference type="Pfam" id="PF03819"/>
    </source>
</evidence>
<dbReference type="NCBIfam" id="TIGR00444">
    <property type="entry name" value="mazG"/>
    <property type="match status" value="1"/>
</dbReference>
<proteinExistence type="predicted"/>
<reference evidence="2" key="2">
    <citation type="journal article" date="2012" name="PLoS ONE">
        <title>A Deeply Branching Thermophilic Bacterium with an Ancient Acetyl-CoA Pathway Dominates a Subsurface Ecosystem.</title>
        <authorList>
            <person name="Takami H."/>
            <person name="Noguchi H."/>
            <person name="Takaki Y."/>
            <person name="Uchiyama I."/>
            <person name="Toyoda A."/>
            <person name="Nishi S."/>
            <person name="Chee G.-J."/>
            <person name="Arai W."/>
            <person name="Nunoura T."/>
            <person name="Itoh T."/>
            <person name="Hattori M."/>
            <person name="Takai K."/>
        </authorList>
    </citation>
    <scope>NUCLEOTIDE SEQUENCE</scope>
</reference>
<organism evidence="2">
    <name type="scientific">uncultured Acetothermia bacterium</name>
    <dbReference type="NCBI Taxonomy" id="236499"/>
    <lineage>
        <taxon>Bacteria</taxon>
        <taxon>Candidatus Bipolaricaulota</taxon>
        <taxon>environmental samples</taxon>
    </lineage>
</organism>